<proteinExistence type="predicted"/>
<gene>
    <name evidence="1" type="ORF">BpHYR1_024133</name>
</gene>
<organism evidence="1 2">
    <name type="scientific">Brachionus plicatilis</name>
    <name type="common">Marine rotifer</name>
    <name type="synonym">Brachionus muelleri</name>
    <dbReference type="NCBI Taxonomy" id="10195"/>
    <lineage>
        <taxon>Eukaryota</taxon>
        <taxon>Metazoa</taxon>
        <taxon>Spiralia</taxon>
        <taxon>Gnathifera</taxon>
        <taxon>Rotifera</taxon>
        <taxon>Eurotatoria</taxon>
        <taxon>Monogononta</taxon>
        <taxon>Pseudotrocha</taxon>
        <taxon>Ploima</taxon>
        <taxon>Brachionidae</taxon>
        <taxon>Brachionus</taxon>
    </lineage>
</organism>
<dbReference type="Proteomes" id="UP000276133">
    <property type="component" value="Unassembled WGS sequence"/>
</dbReference>
<accession>A0A3M7TAA1</accession>
<dbReference type="AlphaFoldDB" id="A0A3M7TAA1"/>
<keyword evidence="2" id="KW-1185">Reference proteome</keyword>
<evidence type="ECO:0000313" key="2">
    <source>
        <dbReference type="Proteomes" id="UP000276133"/>
    </source>
</evidence>
<dbReference type="EMBL" id="REGN01000038">
    <property type="protein sequence ID" value="RNA45033.1"/>
    <property type="molecule type" value="Genomic_DNA"/>
</dbReference>
<sequence>MLFYVFLNSVRRYLKLTMVVQFMTVQCLKNLKKNTEKTLFVQTTGTPRIAPDAYLQQAENYNRNI</sequence>
<reference evidence="1 2" key="1">
    <citation type="journal article" date="2018" name="Sci. Rep.">
        <title>Genomic signatures of local adaptation to the degree of environmental predictability in rotifers.</title>
        <authorList>
            <person name="Franch-Gras L."/>
            <person name="Hahn C."/>
            <person name="Garcia-Roger E.M."/>
            <person name="Carmona M.J."/>
            <person name="Serra M."/>
            <person name="Gomez A."/>
        </authorList>
    </citation>
    <scope>NUCLEOTIDE SEQUENCE [LARGE SCALE GENOMIC DNA]</scope>
    <source>
        <strain evidence="1">HYR1</strain>
    </source>
</reference>
<evidence type="ECO:0000313" key="1">
    <source>
        <dbReference type="EMBL" id="RNA45033.1"/>
    </source>
</evidence>
<comment type="caution">
    <text evidence="1">The sequence shown here is derived from an EMBL/GenBank/DDBJ whole genome shotgun (WGS) entry which is preliminary data.</text>
</comment>
<protein>
    <submittedName>
        <fullName evidence="1">Uncharacterized protein</fullName>
    </submittedName>
</protein>
<name>A0A3M7TAA1_BRAPC</name>